<keyword evidence="2" id="KW-1185">Reference proteome</keyword>
<gene>
    <name evidence="1" type="ORF">IQ266_09250</name>
</gene>
<proteinExistence type="predicted"/>
<evidence type="ECO:0000313" key="2">
    <source>
        <dbReference type="Proteomes" id="UP000625316"/>
    </source>
</evidence>
<comment type="caution">
    <text evidence="1">The sequence shown here is derived from an EMBL/GenBank/DDBJ whole genome shotgun (WGS) entry which is preliminary data.</text>
</comment>
<accession>A0A928Z3D2</accession>
<protein>
    <submittedName>
        <fullName evidence="1">Cytotoxic translational repressor of toxin-antitoxin stability system</fullName>
    </submittedName>
</protein>
<dbReference type="Proteomes" id="UP000625316">
    <property type="component" value="Unassembled WGS sequence"/>
</dbReference>
<dbReference type="AlphaFoldDB" id="A0A928Z3D2"/>
<evidence type="ECO:0000313" key="1">
    <source>
        <dbReference type="EMBL" id="MBE9029912.1"/>
    </source>
</evidence>
<dbReference type="EMBL" id="JADEXQ010000024">
    <property type="protein sequence ID" value="MBE9029912.1"/>
    <property type="molecule type" value="Genomic_DNA"/>
</dbReference>
<organism evidence="1 2">
    <name type="scientific">Romeriopsis navalis LEGE 11480</name>
    <dbReference type="NCBI Taxonomy" id="2777977"/>
    <lineage>
        <taxon>Bacteria</taxon>
        <taxon>Bacillati</taxon>
        <taxon>Cyanobacteriota</taxon>
        <taxon>Cyanophyceae</taxon>
        <taxon>Leptolyngbyales</taxon>
        <taxon>Leptolyngbyaceae</taxon>
        <taxon>Romeriopsis</taxon>
        <taxon>Romeriopsis navalis</taxon>
    </lineage>
</organism>
<name>A0A928Z3D2_9CYAN</name>
<reference evidence="1" key="1">
    <citation type="submission" date="2020-10" db="EMBL/GenBank/DDBJ databases">
        <authorList>
            <person name="Castelo-Branco R."/>
            <person name="Eusebio N."/>
            <person name="Adriana R."/>
            <person name="Vieira A."/>
            <person name="Brugerolle De Fraissinette N."/>
            <person name="Rezende De Castro R."/>
            <person name="Schneider M.P."/>
            <person name="Vasconcelos V."/>
            <person name="Leao P.N."/>
        </authorList>
    </citation>
    <scope>NUCLEOTIDE SEQUENCE</scope>
    <source>
        <strain evidence="1">LEGE 11480</strain>
    </source>
</reference>
<sequence length="98" mass="11371">MAKHVPGVRLSTPAKVEVLYERSFIRDLKGMKLDPADKIEQFVFSDFFETNDFRGLPEFRALPNSDIFYRFTWANHLICIEVTGQIIKFVRALPKPPV</sequence>